<dbReference type="Proteomes" id="UP000184241">
    <property type="component" value="Unassembled WGS sequence"/>
</dbReference>
<dbReference type="InterPro" id="IPR036771">
    <property type="entry name" value="ATPsynth_dsu/esu_N"/>
</dbReference>
<dbReference type="InterPro" id="IPR036794">
    <property type="entry name" value="ATP_F1_dsu/esu_C_sf"/>
</dbReference>
<evidence type="ECO:0000256" key="4">
    <source>
        <dbReference type="ARBA" id="ARBA00022475"/>
    </source>
</evidence>
<keyword evidence="3 9" id="KW-0813">Transport</keyword>
<gene>
    <name evidence="9" type="primary">atpC</name>
    <name evidence="12" type="ORF">SAMN02745941_04181</name>
</gene>
<evidence type="ECO:0000256" key="7">
    <source>
        <dbReference type="ARBA" id="ARBA00023196"/>
    </source>
</evidence>
<dbReference type="SUPFAM" id="SSF51344">
    <property type="entry name" value="Epsilon subunit of F1F0-ATP synthase N-terminal domain"/>
    <property type="match status" value="1"/>
</dbReference>
<dbReference type="Gene3D" id="2.60.15.10">
    <property type="entry name" value="F0F1 ATP synthase delta/epsilon subunit, N-terminal"/>
    <property type="match status" value="1"/>
</dbReference>
<dbReference type="GO" id="GO:0005524">
    <property type="term" value="F:ATP binding"/>
    <property type="evidence" value="ECO:0007669"/>
    <property type="project" value="UniProtKB-UniRule"/>
</dbReference>
<comment type="function">
    <text evidence="9">Produces ATP from ADP in the presence of a proton gradient across the membrane.</text>
</comment>
<keyword evidence="7 9" id="KW-0139">CF(1)</keyword>
<dbReference type="PANTHER" id="PTHR13822:SF10">
    <property type="entry name" value="ATP SYNTHASE EPSILON CHAIN, CHLOROPLASTIC"/>
    <property type="match status" value="1"/>
</dbReference>
<dbReference type="InterPro" id="IPR001469">
    <property type="entry name" value="ATP_synth_F1_dsu/esu"/>
</dbReference>
<evidence type="ECO:0000259" key="10">
    <source>
        <dbReference type="Pfam" id="PF00401"/>
    </source>
</evidence>
<keyword evidence="8 9" id="KW-0066">ATP synthesis</keyword>
<keyword evidence="4 9" id="KW-1003">Cell membrane</keyword>
<evidence type="ECO:0000256" key="1">
    <source>
        <dbReference type="ARBA" id="ARBA00004202"/>
    </source>
</evidence>
<dbReference type="SUPFAM" id="SSF46604">
    <property type="entry name" value="Epsilon subunit of F1F0-ATP synthase C-terminal domain"/>
    <property type="match status" value="1"/>
</dbReference>
<evidence type="ECO:0000256" key="8">
    <source>
        <dbReference type="ARBA" id="ARBA00023310"/>
    </source>
</evidence>
<dbReference type="Pfam" id="PF02823">
    <property type="entry name" value="ATP-synt_DE_N"/>
    <property type="match status" value="1"/>
</dbReference>
<sequence>MSKKYTLKIITPDRELFEGEVSKAVIPTNDGNIEIYANHTPITVITVPNKTEFVDEAENKKVLFTSSGVVTFNDGMLTFCCESGEWPEEIDIARAEDAKMRAENRIKDSSKFDEKRAKLALSRALVRIDIKNNL</sequence>
<dbReference type="Pfam" id="PF00401">
    <property type="entry name" value="ATP-synt_DE"/>
    <property type="match status" value="1"/>
</dbReference>
<dbReference type="CDD" id="cd12152">
    <property type="entry name" value="F1-ATPase_delta"/>
    <property type="match status" value="1"/>
</dbReference>
<dbReference type="InterPro" id="IPR020546">
    <property type="entry name" value="ATP_synth_F1_dsu/esu_N"/>
</dbReference>
<evidence type="ECO:0000256" key="6">
    <source>
        <dbReference type="ARBA" id="ARBA00023136"/>
    </source>
</evidence>
<dbReference type="PANTHER" id="PTHR13822">
    <property type="entry name" value="ATP SYNTHASE DELTA/EPSILON CHAIN"/>
    <property type="match status" value="1"/>
</dbReference>
<feature type="domain" description="ATP synthase F1 complex delta/epsilon subunit N-terminal" evidence="11">
    <location>
        <begin position="6"/>
        <end position="82"/>
    </location>
</feature>
<evidence type="ECO:0000256" key="2">
    <source>
        <dbReference type="ARBA" id="ARBA00005712"/>
    </source>
</evidence>
<dbReference type="AlphaFoldDB" id="A0A1M6D7L2"/>
<dbReference type="GO" id="GO:0045259">
    <property type="term" value="C:proton-transporting ATP synthase complex"/>
    <property type="evidence" value="ECO:0007669"/>
    <property type="project" value="UniProtKB-KW"/>
</dbReference>
<dbReference type="Gene3D" id="1.20.5.440">
    <property type="entry name" value="ATP synthase delta/epsilon subunit, C-terminal domain"/>
    <property type="match status" value="1"/>
</dbReference>
<organism evidence="12 13">
    <name type="scientific">Clostridium intestinale DSM 6191</name>
    <dbReference type="NCBI Taxonomy" id="1121320"/>
    <lineage>
        <taxon>Bacteria</taxon>
        <taxon>Bacillati</taxon>
        <taxon>Bacillota</taxon>
        <taxon>Clostridia</taxon>
        <taxon>Eubacteriales</taxon>
        <taxon>Clostridiaceae</taxon>
        <taxon>Clostridium</taxon>
    </lineage>
</organism>
<comment type="similarity">
    <text evidence="2 9">Belongs to the ATPase epsilon chain family.</text>
</comment>
<keyword evidence="6 9" id="KW-0472">Membrane</keyword>
<comment type="subcellular location">
    <subcellularLocation>
        <location evidence="1 9">Cell membrane</location>
        <topology evidence="1 9">Peripheral membrane protein</topology>
    </subcellularLocation>
</comment>
<evidence type="ECO:0000256" key="5">
    <source>
        <dbReference type="ARBA" id="ARBA00023065"/>
    </source>
</evidence>
<dbReference type="HAMAP" id="MF_00530">
    <property type="entry name" value="ATP_synth_epsil_bac"/>
    <property type="match status" value="1"/>
</dbReference>
<keyword evidence="5 9" id="KW-0406">Ion transport</keyword>
<evidence type="ECO:0000256" key="9">
    <source>
        <dbReference type="HAMAP-Rule" id="MF_00530"/>
    </source>
</evidence>
<protein>
    <recommendedName>
        <fullName evidence="9">ATP synthase epsilon chain</fullName>
    </recommendedName>
    <alternativeName>
        <fullName evidence="9">ATP synthase F1 sector epsilon subunit</fullName>
    </alternativeName>
    <alternativeName>
        <fullName evidence="9">F-ATPase epsilon subunit</fullName>
    </alternativeName>
</protein>
<dbReference type="GO" id="GO:0046933">
    <property type="term" value="F:proton-transporting ATP synthase activity, rotational mechanism"/>
    <property type="evidence" value="ECO:0007669"/>
    <property type="project" value="UniProtKB-UniRule"/>
</dbReference>
<evidence type="ECO:0000313" key="12">
    <source>
        <dbReference type="EMBL" id="SHI69212.1"/>
    </source>
</evidence>
<keyword evidence="9" id="KW-0375">Hydrogen ion transport</keyword>
<evidence type="ECO:0000256" key="3">
    <source>
        <dbReference type="ARBA" id="ARBA00022448"/>
    </source>
</evidence>
<proteinExistence type="inferred from homology"/>
<evidence type="ECO:0000259" key="11">
    <source>
        <dbReference type="Pfam" id="PF02823"/>
    </source>
</evidence>
<dbReference type="RefSeq" id="WP_073022505.1">
    <property type="nucleotide sequence ID" value="NZ_FQXU01000018.1"/>
</dbReference>
<dbReference type="GO" id="GO:0005886">
    <property type="term" value="C:plasma membrane"/>
    <property type="evidence" value="ECO:0007669"/>
    <property type="project" value="UniProtKB-SubCell"/>
</dbReference>
<comment type="subunit">
    <text evidence="9">F-type ATPases have 2 components, CF(1) - the catalytic core - and CF(0) - the membrane proton channel. CF(1) has five subunits: alpha(3), beta(3), gamma(1), delta(1), epsilon(1). CF(0) has three main subunits: a, b and c.</text>
</comment>
<evidence type="ECO:0000313" key="13">
    <source>
        <dbReference type="Proteomes" id="UP000184241"/>
    </source>
</evidence>
<dbReference type="InterPro" id="IPR020547">
    <property type="entry name" value="ATP_synth_F1_esu_C"/>
</dbReference>
<feature type="domain" description="ATP synthase epsilon subunit C-terminal" evidence="10">
    <location>
        <begin position="88"/>
        <end position="130"/>
    </location>
</feature>
<reference evidence="12 13" key="1">
    <citation type="submission" date="2016-11" db="EMBL/GenBank/DDBJ databases">
        <authorList>
            <person name="Jaros S."/>
            <person name="Januszkiewicz K."/>
            <person name="Wedrychowicz H."/>
        </authorList>
    </citation>
    <scope>NUCLEOTIDE SEQUENCE [LARGE SCALE GENOMIC DNA]</scope>
    <source>
        <strain evidence="12 13">DSM 6191</strain>
    </source>
</reference>
<dbReference type="EMBL" id="FQXU01000018">
    <property type="protein sequence ID" value="SHI69212.1"/>
    <property type="molecule type" value="Genomic_DNA"/>
</dbReference>
<name>A0A1M6D7L2_9CLOT</name>
<accession>A0A1M6D7L2</accession>